<evidence type="ECO:0000313" key="1">
    <source>
        <dbReference type="EMBL" id="KAH0461945.1"/>
    </source>
</evidence>
<evidence type="ECO:0008006" key="3">
    <source>
        <dbReference type="Google" id="ProtNLM"/>
    </source>
</evidence>
<dbReference type="GO" id="GO:0009451">
    <property type="term" value="P:RNA modification"/>
    <property type="evidence" value="ECO:0007669"/>
    <property type="project" value="InterPro"/>
</dbReference>
<dbReference type="Gene3D" id="1.25.40.10">
    <property type="entry name" value="Tetratricopeptide repeat domain"/>
    <property type="match status" value="1"/>
</dbReference>
<keyword evidence="2" id="KW-1185">Reference proteome</keyword>
<evidence type="ECO:0000313" key="2">
    <source>
        <dbReference type="Proteomes" id="UP000775213"/>
    </source>
</evidence>
<name>A0AAV7H337_DENCH</name>
<accession>A0AAV7H337</accession>
<sequence>MDIAHSHLEETSKQSIVSWNAIIASYNQNGLDLEALIFFSKMLKETQIAPDDFTITSVPSAYANLEKLKMGRQIDTGWIYPN</sequence>
<dbReference type="InterPro" id="IPR046960">
    <property type="entry name" value="PPR_At4g14850-like_plant"/>
</dbReference>
<proteinExistence type="predicted"/>
<dbReference type="InterPro" id="IPR011990">
    <property type="entry name" value="TPR-like_helical_dom_sf"/>
</dbReference>
<organism evidence="1 2">
    <name type="scientific">Dendrobium chrysotoxum</name>
    <name type="common">Orchid</name>
    <dbReference type="NCBI Taxonomy" id="161865"/>
    <lineage>
        <taxon>Eukaryota</taxon>
        <taxon>Viridiplantae</taxon>
        <taxon>Streptophyta</taxon>
        <taxon>Embryophyta</taxon>
        <taxon>Tracheophyta</taxon>
        <taxon>Spermatophyta</taxon>
        <taxon>Magnoliopsida</taxon>
        <taxon>Liliopsida</taxon>
        <taxon>Asparagales</taxon>
        <taxon>Orchidaceae</taxon>
        <taxon>Epidendroideae</taxon>
        <taxon>Malaxideae</taxon>
        <taxon>Dendrobiinae</taxon>
        <taxon>Dendrobium</taxon>
    </lineage>
</organism>
<reference evidence="1 2" key="1">
    <citation type="journal article" date="2021" name="Hortic Res">
        <title>Chromosome-scale assembly of the Dendrobium chrysotoxum genome enhances the understanding of orchid evolution.</title>
        <authorList>
            <person name="Zhang Y."/>
            <person name="Zhang G.Q."/>
            <person name="Zhang D."/>
            <person name="Liu X.D."/>
            <person name="Xu X.Y."/>
            <person name="Sun W.H."/>
            <person name="Yu X."/>
            <person name="Zhu X."/>
            <person name="Wang Z.W."/>
            <person name="Zhao X."/>
            <person name="Zhong W.Y."/>
            <person name="Chen H."/>
            <person name="Yin W.L."/>
            <person name="Huang T."/>
            <person name="Niu S.C."/>
            <person name="Liu Z.J."/>
        </authorList>
    </citation>
    <scope>NUCLEOTIDE SEQUENCE [LARGE SCALE GENOMIC DNA]</scope>
    <source>
        <strain evidence="1">Lindl</strain>
    </source>
</reference>
<dbReference type="Proteomes" id="UP000775213">
    <property type="component" value="Unassembled WGS sequence"/>
</dbReference>
<dbReference type="GO" id="GO:0003723">
    <property type="term" value="F:RNA binding"/>
    <property type="evidence" value="ECO:0007669"/>
    <property type="project" value="InterPro"/>
</dbReference>
<gene>
    <name evidence="1" type="ORF">IEQ34_009520</name>
</gene>
<dbReference type="PANTHER" id="PTHR24015">
    <property type="entry name" value="OS07G0578800 PROTEIN-RELATED"/>
    <property type="match status" value="1"/>
</dbReference>
<protein>
    <recommendedName>
        <fullName evidence="3">Pentatricopeptide repeat-containing protein</fullName>
    </recommendedName>
</protein>
<dbReference type="AlphaFoldDB" id="A0AAV7H337"/>
<dbReference type="PANTHER" id="PTHR24015:SF548">
    <property type="entry name" value="OS08G0340900 PROTEIN"/>
    <property type="match status" value="1"/>
</dbReference>
<comment type="caution">
    <text evidence="1">The sequence shown here is derived from an EMBL/GenBank/DDBJ whole genome shotgun (WGS) entry which is preliminary data.</text>
</comment>
<dbReference type="EMBL" id="JAGFBR010000009">
    <property type="protein sequence ID" value="KAH0461945.1"/>
    <property type="molecule type" value="Genomic_DNA"/>
</dbReference>